<evidence type="ECO:0000313" key="2">
    <source>
        <dbReference type="EMBL" id="MEQ2439679.1"/>
    </source>
</evidence>
<dbReference type="Proteomes" id="UP001489509">
    <property type="component" value="Unassembled WGS sequence"/>
</dbReference>
<gene>
    <name evidence="2" type="ORF">WMO26_02430</name>
</gene>
<keyword evidence="1" id="KW-1133">Transmembrane helix</keyword>
<sequence length="61" mass="6413">MLGTIFLILSIVALGSLAISVIAGAFAGGFAGVTRNGKWSIASLVVYIIFFSLYIIVTYLV</sequence>
<evidence type="ECO:0000313" key="3">
    <source>
        <dbReference type="Proteomes" id="UP001489509"/>
    </source>
</evidence>
<keyword evidence="1" id="KW-0812">Transmembrane</keyword>
<protein>
    <recommendedName>
        <fullName evidence="4">DUF1328 domain-containing protein</fullName>
    </recommendedName>
</protein>
<evidence type="ECO:0000256" key="1">
    <source>
        <dbReference type="SAM" id="Phobius"/>
    </source>
</evidence>
<accession>A0ABV1DYI1</accession>
<dbReference type="EMBL" id="JBBMFD010000002">
    <property type="protein sequence ID" value="MEQ2439679.1"/>
    <property type="molecule type" value="Genomic_DNA"/>
</dbReference>
<feature type="transmembrane region" description="Helical" evidence="1">
    <location>
        <begin position="6"/>
        <end position="27"/>
    </location>
</feature>
<name>A0ABV1DYI1_9FIRM</name>
<evidence type="ECO:0008006" key="4">
    <source>
        <dbReference type="Google" id="ProtNLM"/>
    </source>
</evidence>
<proteinExistence type="predicted"/>
<reference evidence="2 3" key="1">
    <citation type="submission" date="2024-03" db="EMBL/GenBank/DDBJ databases">
        <title>Human intestinal bacterial collection.</title>
        <authorList>
            <person name="Pauvert C."/>
            <person name="Hitch T.C.A."/>
            <person name="Clavel T."/>
        </authorList>
    </citation>
    <scope>NUCLEOTIDE SEQUENCE [LARGE SCALE GENOMIC DNA]</scope>
    <source>
        <strain evidence="2 3">CLA-JM-H44</strain>
    </source>
</reference>
<keyword evidence="1" id="KW-0472">Membrane</keyword>
<organism evidence="2 3">
    <name type="scientific">Solibaculum intestinale</name>
    <dbReference type="NCBI Taxonomy" id="3133165"/>
    <lineage>
        <taxon>Bacteria</taxon>
        <taxon>Bacillati</taxon>
        <taxon>Bacillota</taxon>
        <taxon>Clostridia</taxon>
        <taxon>Eubacteriales</taxon>
        <taxon>Oscillospiraceae</taxon>
        <taxon>Solibaculum</taxon>
    </lineage>
</organism>
<comment type="caution">
    <text evidence="2">The sequence shown here is derived from an EMBL/GenBank/DDBJ whole genome shotgun (WGS) entry which is preliminary data.</text>
</comment>
<feature type="transmembrane region" description="Helical" evidence="1">
    <location>
        <begin position="39"/>
        <end position="60"/>
    </location>
</feature>
<dbReference type="RefSeq" id="WP_349217943.1">
    <property type="nucleotide sequence ID" value="NZ_JBBMFD010000002.1"/>
</dbReference>
<keyword evidence="3" id="KW-1185">Reference proteome</keyword>